<protein>
    <submittedName>
        <fullName evidence="3">Acyl-CoA thioesterase</fullName>
    </submittedName>
</protein>
<dbReference type="Gene3D" id="3.10.129.10">
    <property type="entry name" value="Hotdog Thioesterase"/>
    <property type="match status" value="1"/>
</dbReference>
<dbReference type="InterPro" id="IPR029069">
    <property type="entry name" value="HotDog_dom_sf"/>
</dbReference>
<evidence type="ECO:0000256" key="2">
    <source>
        <dbReference type="ARBA" id="ARBA00022801"/>
    </source>
</evidence>
<gene>
    <name evidence="3" type="ORF">NRP21_08675</name>
</gene>
<comment type="similarity">
    <text evidence="1">Belongs to the 4-hydroxybenzoyl-CoA thioesterase family.</text>
</comment>
<dbReference type="EMBL" id="JANJOU010000004">
    <property type="protein sequence ID" value="MCR0982118.1"/>
    <property type="molecule type" value="Genomic_DNA"/>
</dbReference>
<dbReference type="CDD" id="cd00586">
    <property type="entry name" value="4HBT"/>
    <property type="match status" value="1"/>
</dbReference>
<dbReference type="SUPFAM" id="SSF54637">
    <property type="entry name" value="Thioesterase/thiol ester dehydrase-isomerase"/>
    <property type="match status" value="1"/>
</dbReference>
<evidence type="ECO:0000256" key="1">
    <source>
        <dbReference type="ARBA" id="ARBA00005953"/>
    </source>
</evidence>
<keyword evidence="2" id="KW-0378">Hydrolase</keyword>
<accession>A0ABT1X1Z6</accession>
<evidence type="ECO:0000313" key="4">
    <source>
        <dbReference type="Proteomes" id="UP001524642"/>
    </source>
</evidence>
<organism evidence="3 4">
    <name type="scientific">Roseomonas populi</name>
    <dbReference type="NCBI Taxonomy" id="3121582"/>
    <lineage>
        <taxon>Bacteria</taxon>
        <taxon>Pseudomonadati</taxon>
        <taxon>Pseudomonadota</taxon>
        <taxon>Alphaproteobacteria</taxon>
        <taxon>Acetobacterales</taxon>
        <taxon>Roseomonadaceae</taxon>
        <taxon>Roseomonas</taxon>
    </lineage>
</organism>
<dbReference type="Pfam" id="PF13279">
    <property type="entry name" value="4HBT_2"/>
    <property type="match status" value="1"/>
</dbReference>
<dbReference type="PANTHER" id="PTHR31793:SF27">
    <property type="entry name" value="NOVEL THIOESTERASE SUPERFAMILY DOMAIN AND SAPOSIN A-TYPE DOMAIN CONTAINING PROTEIN (0610012H03RIK)"/>
    <property type="match status" value="1"/>
</dbReference>
<dbReference type="InterPro" id="IPR050563">
    <property type="entry name" value="4-hydroxybenzoyl-CoA_TE"/>
</dbReference>
<dbReference type="Proteomes" id="UP001524642">
    <property type="component" value="Unassembled WGS sequence"/>
</dbReference>
<proteinExistence type="inferred from homology"/>
<comment type="caution">
    <text evidence="3">The sequence shown here is derived from an EMBL/GenBank/DDBJ whole genome shotgun (WGS) entry which is preliminary data.</text>
</comment>
<dbReference type="PANTHER" id="PTHR31793">
    <property type="entry name" value="4-HYDROXYBENZOYL-COA THIOESTERASE FAMILY MEMBER"/>
    <property type="match status" value="1"/>
</dbReference>
<reference evidence="3 4" key="1">
    <citation type="submission" date="2022-06" db="EMBL/GenBank/DDBJ databases">
        <title>Roseomonas CN29.</title>
        <authorList>
            <person name="Cheng Y."/>
            <person name="He X."/>
        </authorList>
    </citation>
    <scope>NUCLEOTIDE SEQUENCE [LARGE SCALE GENOMIC DNA]</scope>
    <source>
        <strain evidence="3 4">CN29</strain>
    </source>
</reference>
<evidence type="ECO:0000313" key="3">
    <source>
        <dbReference type="EMBL" id="MCR0982118.1"/>
    </source>
</evidence>
<sequence length="152" mass="16879">MSSAPREKHRPTRADFRHFLEIPTRWGDNDAYAHVNNVTYYSFFDTVVSRFLLASGAIDLKTSPLIGVVVETGCRYLAPISFPDLVTAGLRVARIGNTSVRYEIGIFRNDEEEASAEGHFIHVYVDRATQTRPTPLPQDLRDAVASLLVGAG</sequence>
<dbReference type="RefSeq" id="WP_257715782.1">
    <property type="nucleotide sequence ID" value="NZ_JANJOU010000004.1"/>
</dbReference>
<keyword evidence="4" id="KW-1185">Reference proteome</keyword>
<name>A0ABT1X1Z6_9PROT</name>